<dbReference type="EMBL" id="BMAQ01000005">
    <property type="protein sequence ID" value="GFR37565.1"/>
    <property type="molecule type" value="Genomic_DNA"/>
</dbReference>
<dbReference type="InterPro" id="IPR036291">
    <property type="entry name" value="NAD(P)-bd_dom_sf"/>
</dbReference>
<dbReference type="Pfam" id="PF13380">
    <property type="entry name" value="CoA_binding_2"/>
    <property type="match status" value="1"/>
</dbReference>
<reference evidence="2" key="1">
    <citation type="submission" date="2020-08" db="EMBL/GenBank/DDBJ databases">
        <authorList>
            <person name="Uke A."/>
            <person name="Chhe C."/>
            <person name="Baramee S."/>
            <person name="Kosugi A."/>
        </authorList>
    </citation>
    <scope>NUCLEOTIDE SEQUENCE</scope>
    <source>
        <strain evidence="2">DA-C8</strain>
    </source>
</reference>
<protein>
    <submittedName>
        <fullName evidence="2">CoA-binding protein</fullName>
    </submittedName>
</protein>
<accession>A0A916VGJ9</accession>
<dbReference type="PANTHER" id="PTHR33303:SF2">
    <property type="entry name" value="COA-BINDING DOMAIN-CONTAINING PROTEIN"/>
    <property type="match status" value="1"/>
</dbReference>
<evidence type="ECO:0000313" key="2">
    <source>
        <dbReference type="EMBL" id="GFR37565.1"/>
    </source>
</evidence>
<gene>
    <name evidence="2" type="ORF">PRECH8_08610</name>
</gene>
<proteinExistence type="predicted"/>
<name>A0A916VGJ9_9BACL</name>
<reference evidence="2" key="2">
    <citation type="journal article" date="2021" name="Data Brief">
        <title>Draft genome sequence data of the facultative, thermophilic, xylanolytic bacterium Paenibacillus sp. strain DA-C8.</title>
        <authorList>
            <person name="Chhe C."/>
            <person name="Uke A."/>
            <person name="Baramee S."/>
            <person name="Ungkulpasvich U."/>
            <person name="Tachaapaikoon C."/>
            <person name="Pason P."/>
            <person name="Waeonukul R."/>
            <person name="Ratanakhanokchai K."/>
            <person name="Kosugi A."/>
        </authorList>
    </citation>
    <scope>NUCLEOTIDE SEQUENCE</scope>
    <source>
        <strain evidence="2">DA-C8</strain>
    </source>
</reference>
<dbReference type="PANTHER" id="PTHR33303">
    <property type="entry name" value="CYTOPLASMIC PROTEIN-RELATED"/>
    <property type="match status" value="1"/>
</dbReference>
<organism evidence="2 3">
    <name type="scientific">Insulibacter thermoxylanivorax</name>
    <dbReference type="NCBI Taxonomy" id="2749268"/>
    <lineage>
        <taxon>Bacteria</taxon>
        <taxon>Bacillati</taxon>
        <taxon>Bacillota</taxon>
        <taxon>Bacilli</taxon>
        <taxon>Bacillales</taxon>
        <taxon>Paenibacillaceae</taxon>
        <taxon>Insulibacter</taxon>
    </lineage>
</organism>
<evidence type="ECO:0000259" key="1">
    <source>
        <dbReference type="SMART" id="SM00881"/>
    </source>
</evidence>
<dbReference type="SUPFAM" id="SSF51735">
    <property type="entry name" value="NAD(P)-binding Rossmann-fold domains"/>
    <property type="match status" value="1"/>
</dbReference>
<dbReference type="Gene3D" id="3.40.50.720">
    <property type="entry name" value="NAD(P)-binding Rossmann-like Domain"/>
    <property type="match status" value="1"/>
</dbReference>
<keyword evidence="3" id="KW-1185">Reference proteome</keyword>
<comment type="caution">
    <text evidence="2">The sequence shown here is derived from an EMBL/GenBank/DDBJ whole genome shotgun (WGS) entry which is preliminary data.</text>
</comment>
<evidence type="ECO:0000313" key="3">
    <source>
        <dbReference type="Proteomes" id="UP000654993"/>
    </source>
</evidence>
<dbReference type="Proteomes" id="UP000654993">
    <property type="component" value="Unassembled WGS sequence"/>
</dbReference>
<dbReference type="SMART" id="SM00881">
    <property type="entry name" value="CoA_binding"/>
    <property type="match status" value="1"/>
</dbReference>
<feature type="domain" description="CoA-binding" evidence="1">
    <location>
        <begin position="35"/>
        <end position="129"/>
    </location>
</feature>
<dbReference type="InterPro" id="IPR003781">
    <property type="entry name" value="CoA-bd"/>
</dbReference>
<sequence>MQHKAKDEWKGRNMDMEANTMAFTNPSREEIKEILANCGNIAVVGLSDKPERTSHMVAKAMQERGYRIIPVNPVAQGKEILGETCYASLSEVPEKIDIVNVFRRSEHTPPIAEEAVRVGARVLWLQQGIYNEEAAAIAQQGGLTVIMDRCIKVEDAVLKPRG</sequence>
<dbReference type="AlphaFoldDB" id="A0A916VGJ9"/>